<dbReference type="AlphaFoldDB" id="A0A6M4IS15"/>
<evidence type="ECO:0000313" key="2">
    <source>
        <dbReference type="Proteomes" id="UP000500938"/>
    </source>
</evidence>
<organism evidence="1 2">
    <name type="scientific">Gemmatimonas groenlandica</name>
    <dbReference type="NCBI Taxonomy" id="2732249"/>
    <lineage>
        <taxon>Bacteria</taxon>
        <taxon>Pseudomonadati</taxon>
        <taxon>Gemmatimonadota</taxon>
        <taxon>Gemmatimonadia</taxon>
        <taxon>Gemmatimonadales</taxon>
        <taxon>Gemmatimonadaceae</taxon>
        <taxon>Gemmatimonas</taxon>
    </lineage>
</organism>
<protein>
    <submittedName>
        <fullName evidence="1">DUF177 domain-containing protein</fullName>
    </submittedName>
</protein>
<dbReference type="InterPro" id="IPR003772">
    <property type="entry name" value="YceD"/>
</dbReference>
<gene>
    <name evidence="1" type="ORF">HKW67_05835</name>
</gene>
<evidence type="ECO:0000313" key="1">
    <source>
        <dbReference type="EMBL" id="QJR35061.1"/>
    </source>
</evidence>
<sequence>MLDTSDPVWEADDTRPAGAGVHVTGRLSAAGHGRFYLSGRLEGAAVTECRRCLSEVTVAVSEDVHMLFAESGLDDADEQDVFPIPAGARELDIRPAVREEWLLAVPAFALCREDCLGFCATCGADRNTGACTCAPTTDPRWAGLRDLRGSDA</sequence>
<dbReference type="PANTHER" id="PTHR34374">
    <property type="entry name" value="LARGE RIBOSOMAL RNA SUBUNIT ACCUMULATION PROTEIN YCED HOMOLOG 1, CHLOROPLASTIC"/>
    <property type="match status" value="1"/>
</dbReference>
<dbReference type="Pfam" id="PF02620">
    <property type="entry name" value="YceD"/>
    <property type="match status" value="1"/>
</dbReference>
<dbReference type="PANTHER" id="PTHR34374:SF1">
    <property type="entry name" value="LARGE RIBOSOMAL RNA SUBUNIT ACCUMULATION PROTEIN YCED HOMOLOG 1, CHLOROPLASTIC"/>
    <property type="match status" value="1"/>
</dbReference>
<dbReference type="Proteomes" id="UP000500938">
    <property type="component" value="Chromosome"/>
</dbReference>
<name>A0A6M4IS15_9BACT</name>
<keyword evidence="2" id="KW-1185">Reference proteome</keyword>
<reference evidence="1 2" key="1">
    <citation type="submission" date="2020-05" db="EMBL/GenBank/DDBJ databases">
        <title>Complete genome sequence of Gemmatimonas greenlandica TET16.</title>
        <authorList>
            <person name="Zeng Y."/>
        </authorList>
    </citation>
    <scope>NUCLEOTIDE SEQUENCE [LARGE SCALE GENOMIC DNA]</scope>
    <source>
        <strain evidence="1 2">TET16</strain>
    </source>
</reference>
<dbReference type="KEGG" id="ggr:HKW67_05835"/>
<dbReference type="EMBL" id="CP053085">
    <property type="protein sequence ID" value="QJR35061.1"/>
    <property type="molecule type" value="Genomic_DNA"/>
</dbReference>
<proteinExistence type="predicted"/>
<accession>A0A6M4IS15</accession>